<name>A0A379E3R8_9BACT</name>
<dbReference type="RefSeq" id="WP_004354516.1">
    <property type="nucleotide sequence ID" value="NZ_UGTM01000001.1"/>
</dbReference>
<reference evidence="2 3" key="1">
    <citation type="submission" date="2018-06" db="EMBL/GenBank/DDBJ databases">
        <authorList>
            <consortium name="Pathogen Informatics"/>
            <person name="Doyle S."/>
        </authorList>
    </citation>
    <scope>NUCLEOTIDE SEQUENCE [LARGE SCALE GENOMIC DNA]</scope>
    <source>
        <strain evidence="2 3">NCTC13067</strain>
    </source>
</reference>
<gene>
    <name evidence="2" type="ORF">NCTC13067_00970</name>
</gene>
<evidence type="ECO:0000313" key="2">
    <source>
        <dbReference type="EMBL" id="SUB87305.1"/>
    </source>
</evidence>
<evidence type="ECO:0008006" key="4">
    <source>
        <dbReference type="Google" id="ProtNLM"/>
    </source>
</evidence>
<dbReference type="EMBL" id="UGTM01000001">
    <property type="protein sequence ID" value="SUB87305.1"/>
    <property type="molecule type" value="Genomic_DNA"/>
</dbReference>
<dbReference type="Proteomes" id="UP000255469">
    <property type="component" value="Unassembled WGS sequence"/>
</dbReference>
<feature type="signal peptide" evidence="1">
    <location>
        <begin position="1"/>
        <end position="21"/>
    </location>
</feature>
<sequence length="927" mass="101348">MKKIFLHYVFSALFVGGVVLSAVSCADDDLMSGQGGAGDVLVGFNVNDVQTLSISGSGGTTRSVLSASLSDADFSGRRLEVQSNNKNDICLIETTVEGVNPVRDNPATRAEIKTAIDGDFSTTGLRSGAATSILTTPEWFHAEKTTSDGKLYTPIKWEWSLPHACFFSVFPSKENYTKMNIGKTSAAKGSPTVDFETESDVTKQVDFMTACTGHVHYATHGVSPTADLDFRHALTAIRFAVGQNLSWNKYIDRVELRNAVMKSKYTLSKEFSGAGATWDHSADVRGTAILSDIVVSTAYNPNTTVMGKPGDNYTFFMIPQVLTGKGVKAYIHFTDGTEINVDLKGEWKAGTTRTYKISQKHSDWTYVLTSTNPSRPANYDETTSQHYTITSYREKDGEQQAVSWKVIGYDANGDGNFSMSEKPDWLVGLSKNEGDGGVVAETGTAMLKKAEVKDLLFSRNEELKKAIPLGSAGNYYDLSTMGGHTARSTANCYVISAPGYYRIPLVYGNAIEKGKYNPNSYTCDVLSGSSSKDPHILRKFRDHNNQAITDPWIEKTNGRAYAGVNGAKIVWADKADLVHLTAGTAVISHDASGNAFLQFEVKTSDIKSGNAVIAATKNGTVVWSWHLWFTPQSALTPIEVTNHQGVKYNFTTEALGWTPTQWESTAYHTPRSVKFRVEQDLVNNGIKQYTDITITQNPGIIRRGYATLYQWGRKDAFPGVDETTLAQGSIKKEKVEAVNGNIFVNLIQNPQTFYVHSTLWDSGNASIEDYSYLNLWSAISHAETLSEDGNDAPVIKTVYDPCPVGFKMPASNAFTGFTDTGKSEGGTPTYMSNLNIDGITDPNKFKNNFGHDFWTNSNKDVTIYFPALGNRSDKDGTLRAVGIIGSFWSAVPGSISQGCGLFIYDTMVYPVQSYYRAGANGVRPVTE</sequence>
<evidence type="ECO:0000313" key="3">
    <source>
        <dbReference type="Proteomes" id="UP000255469"/>
    </source>
</evidence>
<keyword evidence="1" id="KW-0732">Signal</keyword>
<accession>A0A379E3R8</accession>
<protein>
    <recommendedName>
        <fullName evidence="4">Fimbrillin family protein</fullName>
    </recommendedName>
</protein>
<organism evidence="2 3">
    <name type="scientific">Prevotella denticola</name>
    <dbReference type="NCBI Taxonomy" id="28129"/>
    <lineage>
        <taxon>Bacteria</taxon>
        <taxon>Pseudomonadati</taxon>
        <taxon>Bacteroidota</taxon>
        <taxon>Bacteroidia</taxon>
        <taxon>Bacteroidales</taxon>
        <taxon>Prevotellaceae</taxon>
        <taxon>Prevotella</taxon>
    </lineage>
</organism>
<dbReference type="AlphaFoldDB" id="A0A379E3R8"/>
<evidence type="ECO:0000256" key="1">
    <source>
        <dbReference type="SAM" id="SignalP"/>
    </source>
</evidence>
<feature type="chain" id="PRO_5016706796" description="Fimbrillin family protein" evidence="1">
    <location>
        <begin position="22"/>
        <end position="927"/>
    </location>
</feature>
<dbReference type="PROSITE" id="PS51257">
    <property type="entry name" value="PROKAR_LIPOPROTEIN"/>
    <property type="match status" value="1"/>
</dbReference>
<proteinExistence type="predicted"/>